<feature type="transmembrane region" description="Helical" evidence="1">
    <location>
        <begin position="20"/>
        <end position="39"/>
    </location>
</feature>
<keyword evidence="1" id="KW-0472">Membrane</keyword>
<organism evidence="2 3">
    <name type="scientific">Bacillus norwichensis</name>
    <dbReference type="NCBI Taxonomy" id="2762217"/>
    <lineage>
        <taxon>Bacteria</taxon>
        <taxon>Bacillati</taxon>
        <taxon>Bacillota</taxon>
        <taxon>Bacilli</taxon>
        <taxon>Bacillales</taxon>
        <taxon>Bacillaceae</taxon>
        <taxon>Bacillus</taxon>
    </lineage>
</organism>
<feature type="transmembrane region" description="Helical" evidence="1">
    <location>
        <begin position="237"/>
        <end position="259"/>
    </location>
</feature>
<dbReference type="RefSeq" id="WP_191815454.1">
    <property type="nucleotide sequence ID" value="NZ_JACSPV010000045.1"/>
</dbReference>
<feature type="transmembrane region" description="Helical" evidence="1">
    <location>
        <begin position="292"/>
        <end position="312"/>
    </location>
</feature>
<protein>
    <submittedName>
        <fullName evidence="2">ABC transporter permease</fullName>
    </submittedName>
</protein>
<proteinExistence type="predicted"/>
<feature type="transmembrane region" description="Helical" evidence="1">
    <location>
        <begin position="152"/>
        <end position="185"/>
    </location>
</feature>
<dbReference type="PANTHER" id="PTHR37305">
    <property type="entry name" value="INTEGRAL MEMBRANE PROTEIN-RELATED"/>
    <property type="match status" value="1"/>
</dbReference>
<keyword evidence="3" id="KW-1185">Reference proteome</keyword>
<accession>A0ABR8VQK5</accession>
<feature type="transmembrane region" description="Helical" evidence="1">
    <location>
        <begin position="205"/>
        <end position="230"/>
    </location>
</feature>
<evidence type="ECO:0000313" key="3">
    <source>
        <dbReference type="Proteomes" id="UP000648182"/>
    </source>
</evidence>
<dbReference type="Proteomes" id="UP000648182">
    <property type="component" value="Unassembled WGS sequence"/>
</dbReference>
<feature type="transmembrane region" description="Helical" evidence="1">
    <location>
        <begin position="113"/>
        <end position="131"/>
    </location>
</feature>
<evidence type="ECO:0000256" key="1">
    <source>
        <dbReference type="SAM" id="Phobius"/>
    </source>
</evidence>
<gene>
    <name evidence="2" type="ORF">H9631_18465</name>
</gene>
<sequence>MFNLIRNEWEKIYRQKSTILMIGLLVLILFAYAGMTKYLETKEKPSSGSDWKQELMAKNESMKQEAGNVQVMTPSLKEFYDTEMALNDYRIKNDLPPVSESTVWTFINDSTGLIPFPGLFVLIIAAGIVANEFSRGTIKVLLVKPYKRWKILLSKYIAVNIFLLFLLIILFVFSALAGVVLFGTGEAAQNVHLAYVNGQVEEQSLFLYLIKSYIFNALSIFLLAAMAFMISAVFRNSALAIGLSVFLLFTGETITNLLAAKFEWAKYSLFANTNLMQYVDGMPLVESMTMKFSIIILFIYFFIFHVLAFLFFTKRDIAS</sequence>
<dbReference type="EMBL" id="JACSPV010000045">
    <property type="protein sequence ID" value="MBD8007052.1"/>
    <property type="molecule type" value="Genomic_DNA"/>
</dbReference>
<dbReference type="PANTHER" id="PTHR37305:SF1">
    <property type="entry name" value="MEMBRANE PROTEIN"/>
    <property type="match status" value="1"/>
</dbReference>
<dbReference type="Pfam" id="PF12679">
    <property type="entry name" value="ABC2_membrane_2"/>
    <property type="match status" value="1"/>
</dbReference>
<keyword evidence="1" id="KW-1133">Transmembrane helix</keyword>
<comment type="caution">
    <text evidence="2">The sequence shown here is derived from an EMBL/GenBank/DDBJ whole genome shotgun (WGS) entry which is preliminary data.</text>
</comment>
<reference evidence="2 3" key="1">
    <citation type="submission" date="2020-08" db="EMBL/GenBank/DDBJ databases">
        <title>A Genomic Blueprint of the Chicken Gut Microbiome.</title>
        <authorList>
            <person name="Gilroy R."/>
            <person name="Ravi A."/>
            <person name="Getino M."/>
            <person name="Pursley I."/>
            <person name="Horton D.L."/>
            <person name="Alikhan N.-F."/>
            <person name="Baker D."/>
            <person name="Gharbi K."/>
            <person name="Hall N."/>
            <person name="Watson M."/>
            <person name="Adriaenssens E.M."/>
            <person name="Foster-Nyarko E."/>
            <person name="Jarju S."/>
            <person name="Secka A."/>
            <person name="Antonio M."/>
            <person name="Oren A."/>
            <person name="Chaudhuri R."/>
            <person name="La Ragione R.M."/>
            <person name="Hildebrand F."/>
            <person name="Pallen M.J."/>
        </authorList>
    </citation>
    <scope>NUCLEOTIDE SEQUENCE [LARGE SCALE GENOMIC DNA]</scope>
    <source>
        <strain evidence="2 3">Sa1BUA2</strain>
    </source>
</reference>
<name>A0ABR8VQK5_9BACI</name>
<evidence type="ECO:0000313" key="2">
    <source>
        <dbReference type="EMBL" id="MBD8007052.1"/>
    </source>
</evidence>
<keyword evidence="1" id="KW-0812">Transmembrane</keyword>